<evidence type="ECO:0000313" key="1">
    <source>
        <dbReference type="EMBL" id="BAX62057.1"/>
    </source>
</evidence>
<protein>
    <submittedName>
        <fullName evidence="1">Uncharacterized protein</fullName>
    </submittedName>
</protein>
<sequence length="51" mass="5418">MSVLDEVSCPATLALTDGRMNLREALAGRSRSSVTTSYSSMRHRLCAGTAS</sequence>
<reference evidence="1 2" key="1">
    <citation type="journal article" date="2017" name="Genome Announc.">
        <title>Complete Genome Sequence of Burkholderia stabilis FERMP-21014.</title>
        <authorList>
            <person name="Konishi K."/>
            <person name="Kumagai T."/>
            <person name="Sakasegawa S."/>
            <person name="Tamura T."/>
        </authorList>
    </citation>
    <scope>NUCLEOTIDE SEQUENCE [LARGE SCALE GENOMIC DNA]</scope>
    <source>
        <strain evidence="1 2">FERMP-21014</strain>
    </source>
</reference>
<dbReference type="Proteomes" id="UP000218432">
    <property type="component" value="Chromosome 2"/>
</dbReference>
<accession>A0A1Y1BX98</accession>
<dbReference type="AlphaFoldDB" id="A0A1Y1BX98"/>
<name>A0A1Y1BX98_9BURK</name>
<gene>
    <name evidence="1" type="ORF">BSFP_049240</name>
</gene>
<dbReference type="EMBL" id="AP018112">
    <property type="protein sequence ID" value="BAX62057.1"/>
    <property type="molecule type" value="Genomic_DNA"/>
</dbReference>
<organism evidence="1 2">
    <name type="scientific">Burkholderia stabilis</name>
    <dbReference type="NCBI Taxonomy" id="95485"/>
    <lineage>
        <taxon>Bacteria</taxon>
        <taxon>Pseudomonadati</taxon>
        <taxon>Pseudomonadota</taxon>
        <taxon>Betaproteobacteria</taxon>
        <taxon>Burkholderiales</taxon>
        <taxon>Burkholderiaceae</taxon>
        <taxon>Burkholderia</taxon>
        <taxon>Burkholderia cepacia complex</taxon>
    </lineage>
</organism>
<proteinExistence type="predicted"/>
<evidence type="ECO:0000313" key="2">
    <source>
        <dbReference type="Proteomes" id="UP000218432"/>
    </source>
</evidence>